<evidence type="ECO:0008006" key="4">
    <source>
        <dbReference type="Google" id="ProtNLM"/>
    </source>
</evidence>
<evidence type="ECO:0000256" key="1">
    <source>
        <dbReference type="SAM" id="Phobius"/>
    </source>
</evidence>
<protein>
    <recommendedName>
        <fullName evidence="4">DUF1648 domain-containing protein</fullName>
    </recommendedName>
</protein>
<organism evidence="2 3">
    <name type="scientific">Clostridium rhizosphaerae</name>
    <dbReference type="NCBI Taxonomy" id="2803861"/>
    <lineage>
        <taxon>Bacteria</taxon>
        <taxon>Bacillati</taxon>
        <taxon>Bacillota</taxon>
        <taxon>Clostridia</taxon>
        <taxon>Eubacteriales</taxon>
        <taxon>Clostridiaceae</taxon>
        <taxon>Clostridium</taxon>
    </lineage>
</organism>
<keyword evidence="1" id="KW-0812">Transmembrane</keyword>
<evidence type="ECO:0000313" key="3">
    <source>
        <dbReference type="Proteomes" id="UP000632377"/>
    </source>
</evidence>
<proteinExistence type="predicted"/>
<keyword evidence="1" id="KW-1133">Transmembrane helix</keyword>
<feature type="transmembrane region" description="Helical" evidence="1">
    <location>
        <begin position="7"/>
        <end position="28"/>
    </location>
</feature>
<dbReference type="Proteomes" id="UP000632377">
    <property type="component" value="Unassembled WGS sequence"/>
</dbReference>
<accession>A0ABS1T6U0</accession>
<dbReference type="RefSeq" id="WP_202747110.1">
    <property type="nucleotide sequence ID" value="NZ_JAESWC010000001.1"/>
</dbReference>
<keyword evidence="3" id="KW-1185">Reference proteome</keyword>
<evidence type="ECO:0000313" key="2">
    <source>
        <dbReference type="EMBL" id="MBL4934477.1"/>
    </source>
</evidence>
<sequence length="68" mass="8023">MKFNKKLMIDLLILIVPIIIMLLLMPILPDKISIHRSITGTRSYIDKKYSFILGILPFVIYKLKYDKK</sequence>
<name>A0ABS1T6U0_9CLOT</name>
<reference evidence="2 3" key="1">
    <citation type="submission" date="2021-01" db="EMBL/GenBank/DDBJ databases">
        <title>Genome public.</title>
        <authorList>
            <person name="Liu C."/>
            <person name="Sun Q."/>
        </authorList>
    </citation>
    <scope>NUCLEOTIDE SEQUENCE [LARGE SCALE GENOMIC DNA]</scope>
    <source>
        <strain evidence="2 3">YIM B02515</strain>
    </source>
</reference>
<dbReference type="EMBL" id="JAESWC010000001">
    <property type="protein sequence ID" value="MBL4934477.1"/>
    <property type="molecule type" value="Genomic_DNA"/>
</dbReference>
<keyword evidence="1" id="KW-0472">Membrane</keyword>
<comment type="caution">
    <text evidence="2">The sequence shown here is derived from an EMBL/GenBank/DDBJ whole genome shotgun (WGS) entry which is preliminary data.</text>
</comment>
<feature type="transmembrane region" description="Helical" evidence="1">
    <location>
        <begin position="48"/>
        <end position="65"/>
    </location>
</feature>
<gene>
    <name evidence="2" type="ORF">JK636_01745</name>
</gene>